<dbReference type="Gene3D" id="2.60.40.2880">
    <property type="entry name" value="MmpS1-5, C-terminal soluble domain"/>
    <property type="match status" value="1"/>
</dbReference>
<dbReference type="Proteomes" id="UP001163064">
    <property type="component" value="Unassembled WGS sequence"/>
</dbReference>
<organism evidence="3 4">
    <name type="scientific">Streptomyces beihaiensis</name>
    <dbReference type="NCBI Taxonomy" id="2984495"/>
    <lineage>
        <taxon>Bacteria</taxon>
        <taxon>Bacillati</taxon>
        <taxon>Actinomycetota</taxon>
        <taxon>Actinomycetes</taxon>
        <taxon>Kitasatosporales</taxon>
        <taxon>Streptomycetaceae</taxon>
        <taxon>Streptomyces</taxon>
    </lineage>
</organism>
<evidence type="ECO:0000256" key="2">
    <source>
        <dbReference type="SAM" id="Phobius"/>
    </source>
</evidence>
<sequence length="182" mass="18540">MVEKSSTEVAQEPAQAPKDPAKDPAKDSAAGSAKGAGRLRRPDRAGFIAAGVVLAACAGLVLYGVLNTSGNSDEKASHRAAPTAPVTYDVTGTGTADLTYQAHNETGKATVIHNAHLPWHTTVHVPLGQQPLISIVLGPHGGTAHCALAIRGHHVQSSTATGTYGRATCSGALPATDKQQQG</sequence>
<protein>
    <recommendedName>
        <fullName evidence="5">MmpS family membrane protein</fullName>
    </recommendedName>
</protein>
<dbReference type="InterPro" id="IPR038468">
    <property type="entry name" value="MmpS_C"/>
</dbReference>
<comment type="caution">
    <text evidence="3">The sequence shown here is derived from an EMBL/GenBank/DDBJ whole genome shotgun (WGS) entry which is preliminary data.</text>
</comment>
<evidence type="ECO:0000256" key="1">
    <source>
        <dbReference type="SAM" id="MobiDB-lite"/>
    </source>
</evidence>
<name>A0ABT3U6E6_9ACTN</name>
<gene>
    <name evidence="3" type="ORF">OFY01_31755</name>
</gene>
<reference evidence="3" key="1">
    <citation type="submission" date="2022-10" db="EMBL/GenBank/DDBJ databases">
        <title>Streptomyces beihaiensis sp. nov., a chitin degrading actinobacterium, isolated from shrimp pond soil.</title>
        <authorList>
            <person name="Xie J."/>
            <person name="Shen N."/>
        </authorList>
    </citation>
    <scope>NUCLEOTIDE SEQUENCE</scope>
    <source>
        <strain evidence="3">GXMU-J5</strain>
    </source>
</reference>
<proteinExistence type="predicted"/>
<evidence type="ECO:0000313" key="3">
    <source>
        <dbReference type="EMBL" id="MCX3064246.1"/>
    </source>
</evidence>
<evidence type="ECO:0008006" key="5">
    <source>
        <dbReference type="Google" id="ProtNLM"/>
    </source>
</evidence>
<evidence type="ECO:0000313" key="4">
    <source>
        <dbReference type="Proteomes" id="UP001163064"/>
    </source>
</evidence>
<dbReference type="EMBL" id="JAPHNL010000337">
    <property type="protein sequence ID" value="MCX3064246.1"/>
    <property type="molecule type" value="Genomic_DNA"/>
</dbReference>
<keyword evidence="2" id="KW-0812">Transmembrane</keyword>
<keyword evidence="2" id="KW-0472">Membrane</keyword>
<keyword evidence="2" id="KW-1133">Transmembrane helix</keyword>
<feature type="region of interest" description="Disordered" evidence="1">
    <location>
        <begin position="1"/>
        <end position="38"/>
    </location>
</feature>
<keyword evidence="4" id="KW-1185">Reference proteome</keyword>
<feature type="compositionally biased region" description="Low complexity" evidence="1">
    <location>
        <begin position="27"/>
        <end position="36"/>
    </location>
</feature>
<feature type="transmembrane region" description="Helical" evidence="2">
    <location>
        <begin position="45"/>
        <end position="66"/>
    </location>
</feature>
<dbReference type="RefSeq" id="WP_266605837.1">
    <property type="nucleotide sequence ID" value="NZ_JAPHNL010000337.1"/>
</dbReference>
<accession>A0ABT3U6E6</accession>